<keyword evidence="7 9" id="KW-0472">Membrane</keyword>
<dbReference type="InterPro" id="IPR055348">
    <property type="entry name" value="DctQ"/>
</dbReference>
<gene>
    <name evidence="11" type="ORF">C2E25_01425</name>
</gene>
<comment type="caution">
    <text evidence="11">The sequence shown here is derived from an EMBL/GenBank/DDBJ whole genome shotgun (WGS) entry which is preliminary data.</text>
</comment>
<dbReference type="RefSeq" id="WP_103114035.1">
    <property type="nucleotide sequence ID" value="NZ_PPFX01000002.1"/>
</dbReference>
<feature type="transmembrane region" description="Helical" evidence="9">
    <location>
        <begin position="45"/>
        <end position="63"/>
    </location>
</feature>
<evidence type="ECO:0000256" key="8">
    <source>
        <dbReference type="ARBA" id="ARBA00038436"/>
    </source>
</evidence>
<keyword evidence="6 9" id="KW-1133">Transmembrane helix</keyword>
<evidence type="ECO:0000313" key="12">
    <source>
        <dbReference type="Proteomes" id="UP000236340"/>
    </source>
</evidence>
<keyword evidence="3" id="KW-1003">Cell membrane</keyword>
<name>A0A2K2HE95_9BACT</name>
<evidence type="ECO:0000256" key="5">
    <source>
        <dbReference type="ARBA" id="ARBA00022692"/>
    </source>
</evidence>
<evidence type="ECO:0000313" key="11">
    <source>
        <dbReference type="EMBL" id="PNU21551.1"/>
    </source>
</evidence>
<feature type="domain" description="Tripartite ATP-independent periplasmic transporters DctQ component" evidence="10">
    <location>
        <begin position="21"/>
        <end position="151"/>
    </location>
</feature>
<dbReference type="GO" id="GO:0022857">
    <property type="term" value="F:transmembrane transporter activity"/>
    <property type="evidence" value="ECO:0007669"/>
    <property type="project" value="TreeGrafter"/>
</dbReference>
<protein>
    <submittedName>
        <fullName evidence="11">TRAP transporter small permease</fullName>
    </submittedName>
</protein>
<evidence type="ECO:0000256" key="1">
    <source>
        <dbReference type="ARBA" id="ARBA00004429"/>
    </source>
</evidence>
<sequence>MLNRMINSLEEGIICILLAAMTLEVFIEVVMRYGFGTGVMWGEELTLHLSAWMVLFGASYGLKVGSHIGVDALVKILPPLARKIVGGVAICACLFYCGLFIEGAWVYLHKVYSIGLELDDMPIPKWIAHSILLIGMVMIAWRLLQLLWGIFTGKNEGFVLTDEAKESMRLAEETVQVAGAGGDSK</sequence>
<dbReference type="Pfam" id="PF04290">
    <property type="entry name" value="DctQ"/>
    <property type="match status" value="1"/>
</dbReference>
<dbReference type="InterPro" id="IPR007387">
    <property type="entry name" value="TRAP_DctQ"/>
</dbReference>
<dbReference type="OrthoDB" id="9791324at2"/>
<evidence type="ECO:0000256" key="7">
    <source>
        <dbReference type="ARBA" id="ARBA00023136"/>
    </source>
</evidence>
<dbReference type="GO" id="GO:0005886">
    <property type="term" value="C:plasma membrane"/>
    <property type="evidence" value="ECO:0007669"/>
    <property type="project" value="UniProtKB-SubCell"/>
</dbReference>
<organism evidence="11 12">
    <name type="scientific">Geothermobacter hydrogeniphilus</name>
    <dbReference type="NCBI Taxonomy" id="1969733"/>
    <lineage>
        <taxon>Bacteria</taxon>
        <taxon>Pseudomonadati</taxon>
        <taxon>Thermodesulfobacteriota</taxon>
        <taxon>Desulfuromonadia</taxon>
        <taxon>Desulfuromonadales</taxon>
        <taxon>Geothermobacteraceae</taxon>
        <taxon>Geothermobacter</taxon>
    </lineage>
</organism>
<dbReference type="Proteomes" id="UP000236340">
    <property type="component" value="Unassembled WGS sequence"/>
</dbReference>
<dbReference type="PANTHER" id="PTHR35011:SF2">
    <property type="entry name" value="2,3-DIKETO-L-GULONATE TRAP TRANSPORTER SMALL PERMEASE PROTEIN YIAM"/>
    <property type="match status" value="1"/>
</dbReference>
<evidence type="ECO:0000256" key="2">
    <source>
        <dbReference type="ARBA" id="ARBA00022448"/>
    </source>
</evidence>
<evidence type="ECO:0000259" key="10">
    <source>
        <dbReference type="Pfam" id="PF04290"/>
    </source>
</evidence>
<keyword evidence="2" id="KW-0813">Transport</keyword>
<proteinExistence type="inferred from homology"/>
<dbReference type="AlphaFoldDB" id="A0A2K2HE95"/>
<dbReference type="GO" id="GO:0015740">
    <property type="term" value="P:C4-dicarboxylate transport"/>
    <property type="evidence" value="ECO:0007669"/>
    <property type="project" value="TreeGrafter"/>
</dbReference>
<keyword evidence="4" id="KW-0997">Cell inner membrane</keyword>
<feature type="transmembrane region" description="Helical" evidence="9">
    <location>
        <begin position="12"/>
        <end position="33"/>
    </location>
</feature>
<comment type="subcellular location">
    <subcellularLocation>
        <location evidence="1">Cell inner membrane</location>
        <topology evidence="1">Multi-pass membrane protein</topology>
    </subcellularLocation>
</comment>
<accession>A0A2K2HE95</accession>
<reference evidence="11 12" key="1">
    <citation type="journal article" date="2018" name="Genome Announc.">
        <title>Genome Sequence of Geothermobacter sp. HR-1 Iron Reducer from the Loihi Seamount.</title>
        <authorList>
            <person name="Smith H."/>
            <person name="Abuyen K."/>
            <person name="Tremblay J."/>
            <person name="Savalia P."/>
            <person name="Perez-Rodriguez I."/>
            <person name="Emerson D."/>
            <person name="Tully B."/>
            <person name="Amend J."/>
        </authorList>
    </citation>
    <scope>NUCLEOTIDE SEQUENCE [LARGE SCALE GENOMIC DNA]</scope>
    <source>
        <strain evidence="11 12">HR-1</strain>
    </source>
</reference>
<dbReference type="EMBL" id="PPFX01000002">
    <property type="protein sequence ID" value="PNU21551.1"/>
    <property type="molecule type" value="Genomic_DNA"/>
</dbReference>
<evidence type="ECO:0000256" key="9">
    <source>
        <dbReference type="SAM" id="Phobius"/>
    </source>
</evidence>
<evidence type="ECO:0000256" key="4">
    <source>
        <dbReference type="ARBA" id="ARBA00022519"/>
    </source>
</evidence>
<comment type="similarity">
    <text evidence="8">Belongs to the TRAP transporter small permease family.</text>
</comment>
<feature type="transmembrane region" description="Helical" evidence="9">
    <location>
        <begin position="126"/>
        <end position="144"/>
    </location>
</feature>
<evidence type="ECO:0000256" key="3">
    <source>
        <dbReference type="ARBA" id="ARBA00022475"/>
    </source>
</evidence>
<keyword evidence="5 9" id="KW-0812">Transmembrane</keyword>
<feature type="transmembrane region" description="Helical" evidence="9">
    <location>
        <begin position="84"/>
        <end position="106"/>
    </location>
</feature>
<dbReference type="PANTHER" id="PTHR35011">
    <property type="entry name" value="2,3-DIKETO-L-GULONATE TRAP TRANSPORTER SMALL PERMEASE PROTEIN YIAM"/>
    <property type="match status" value="1"/>
</dbReference>
<evidence type="ECO:0000256" key="6">
    <source>
        <dbReference type="ARBA" id="ARBA00022989"/>
    </source>
</evidence>